<dbReference type="InterPro" id="IPR014284">
    <property type="entry name" value="RNA_pol_sigma-70_dom"/>
</dbReference>
<evidence type="ECO:0000313" key="9">
    <source>
        <dbReference type="EMBL" id="QDZ21740.1"/>
    </source>
</evidence>
<dbReference type="PRINTS" id="PR00046">
    <property type="entry name" value="SIGMA70FCT"/>
</dbReference>
<dbReference type="GO" id="GO:0003677">
    <property type="term" value="F:DNA binding"/>
    <property type="evidence" value="ECO:0007669"/>
    <property type="project" value="UniProtKB-KW"/>
</dbReference>
<evidence type="ECO:0000313" key="10">
    <source>
        <dbReference type="Proteomes" id="UP000316726"/>
    </source>
</evidence>
<dbReference type="InterPro" id="IPR000943">
    <property type="entry name" value="RNA_pol_sigma70"/>
</dbReference>
<evidence type="ECO:0000256" key="4">
    <source>
        <dbReference type="ARBA" id="ARBA00023125"/>
    </source>
</evidence>
<dbReference type="EMBL" id="CP031039">
    <property type="protein sequence ID" value="QDZ21740.1"/>
    <property type="molecule type" value="Genomic_DNA"/>
</dbReference>
<feature type="coiled-coil region" evidence="6">
    <location>
        <begin position="90"/>
        <end position="117"/>
    </location>
</feature>
<sequence>MAPGVRASATARACVMGREVVGGRRSRGESCTALRASGNRNKRAQAGLIVDQARSVEEEVELVFFEDAEGEDSGSGAARRKGDVFMDFDFEKERTKLLNERRQLEEILERIDEHEKSLAVDAEGSRAGAAGPKSSSPSAPSSTATPARLRRDRYRTSLQRPSSSSARAAEVGGESEGAKAKASKGKGRGRPRKRASPRSKSAGKKGGAGAARGLEGHAAAFSPEFVSKSSEESLSVASTSSSADAVTTLLQERRHLSLLSREEEARLIEKAQFCFVVENAVQEALGDGSAASVPSYDRLAAMINKSVKPGQKKISPARLRQKHTEAMEARRFMLDHNVRLVVHLAHRYRGKGVSLGDLVQEGIQGLLTAIEKFDLSRNLKFSTYATWWIKQSLIRGICNYSRDVRLPVHITDTFQKMNKIQREAGKGRIKYSVEELADLMDCKVNKLQNVLESTRTAISLEVLCGANNNNSSQDSKPLDIMASSSSNGNGNIEDALTVSQSYDVGDNLDSELYEKILQDDVDAVLKMLPPRERNILRMRFGLTPIDDMCLSLVDIGAAYGLTRERVRQMEARALNKLRQPKLSTKLKKYIHDDYEH</sequence>
<dbReference type="OrthoDB" id="206108at2759"/>
<evidence type="ECO:0000256" key="3">
    <source>
        <dbReference type="ARBA" id="ARBA00023082"/>
    </source>
</evidence>
<keyword evidence="3" id="KW-0731">Sigma factor</keyword>
<feature type="compositionally biased region" description="Low complexity" evidence="7">
    <location>
        <begin position="162"/>
        <end position="172"/>
    </location>
</feature>
<dbReference type="Gene3D" id="1.10.601.10">
    <property type="entry name" value="RNA Polymerase Primary Sigma Factor"/>
    <property type="match status" value="1"/>
</dbReference>
<feature type="compositionally biased region" description="Basic residues" evidence="7">
    <location>
        <begin position="181"/>
        <end position="203"/>
    </location>
</feature>
<gene>
    <name evidence="9" type="ORF">A3770_06p42580</name>
</gene>
<dbReference type="InterPro" id="IPR036388">
    <property type="entry name" value="WH-like_DNA-bd_sf"/>
</dbReference>
<evidence type="ECO:0000256" key="6">
    <source>
        <dbReference type="SAM" id="Coils"/>
    </source>
</evidence>
<evidence type="ECO:0000256" key="2">
    <source>
        <dbReference type="ARBA" id="ARBA00023015"/>
    </source>
</evidence>
<keyword evidence="2" id="KW-0805">Transcription regulation</keyword>
<evidence type="ECO:0000259" key="8">
    <source>
        <dbReference type="PROSITE" id="PS00716"/>
    </source>
</evidence>
<dbReference type="SUPFAM" id="SSF88946">
    <property type="entry name" value="Sigma2 domain of RNA polymerase sigma factors"/>
    <property type="match status" value="1"/>
</dbReference>
<keyword evidence="10" id="KW-1185">Reference proteome</keyword>
<dbReference type="InterPro" id="IPR007630">
    <property type="entry name" value="RNA_pol_sigma70_r4"/>
</dbReference>
<dbReference type="Proteomes" id="UP000316726">
    <property type="component" value="Chromosome 6"/>
</dbReference>
<dbReference type="Gene3D" id="1.10.10.10">
    <property type="entry name" value="Winged helix-like DNA-binding domain superfamily/Winged helix DNA-binding domain"/>
    <property type="match status" value="2"/>
</dbReference>
<evidence type="ECO:0000256" key="5">
    <source>
        <dbReference type="ARBA" id="ARBA00023163"/>
    </source>
</evidence>
<keyword evidence="4" id="KW-0238">DNA-binding</keyword>
<dbReference type="PANTHER" id="PTHR30603">
    <property type="entry name" value="RNA POLYMERASE SIGMA FACTOR RPO"/>
    <property type="match status" value="1"/>
</dbReference>
<evidence type="ECO:0000256" key="1">
    <source>
        <dbReference type="ARBA" id="ARBA00007788"/>
    </source>
</evidence>
<dbReference type="InterPro" id="IPR007627">
    <property type="entry name" value="RNA_pol_sigma70_r2"/>
</dbReference>
<dbReference type="InterPro" id="IPR050239">
    <property type="entry name" value="Sigma-70_RNA_pol_init_factors"/>
</dbReference>
<dbReference type="GO" id="GO:0016987">
    <property type="term" value="F:sigma factor activity"/>
    <property type="evidence" value="ECO:0007669"/>
    <property type="project" value="UniProtKB-KW"/>
</dbReference>
<feature type="compositionally biased region" description="Low complexity" evidence="7">
    <location>
        <begin position="127"/>
        <end position="147"/>
    </location>
</feature>
<dbReference type="Pfam" id="PF04545">
    <property type="entry name" value="Sigma70_r4"/>
    <property type="match status" value="1"/>
</dbReference>
<dbReference type="Pfam" id="PF04542">
    <property type="entry name" value="Sigma70_r2"/>
    <property type="match status" value="1"/>
</dbReference>
<comment type="similarity">
    <text evidence="1">Belongs to the sigma-70 factor family.</text>
</comment>
<keyword evidence="6" id="KW-0175">Coiled coil</keyword>
<dbReference type="InterPro" id="IPR013324">
    <property type="entry name" value="RNA_pol_sigma_r3/r4-like"/>
</dbReference>
<dbReference type="SUPFAM" id="SSF88659">
    <property type="entry name" value="Sigma3 and sigma4 domains of RNA polymerase sigma factors"/>
    <property type="match status" value="2"/>
</dbReference>
<proteinExistence type="inferred from homology"/>
<protein>
    <submittedName>
        <fullName evidence="9">RNA polymerase sigma factor SigA</fullName>
    </submittedName>
</protein>
<dbReference type="PANTHER" id="PTHR30603:SF47">
    <property type="entry name" value="RNA POLYMERASE SIGMA FACTOR SIGD, CHLOROPLASTIC"/>
    <property type="match status" value="1"/>
</dbReference>
<organism evidence="9 10">
    <name type="scientific">Chloropicon primus</name>
    <dbReference type="NCBI Taxonomy" id="1764295"/>
    <lineage>
        <taxon>Eukaryota</taxon>
        <taxon>Viridiplantae</taxon>
        <taxon>Chlorophyta</taxon>
        <taxon>Chloropicophyceae</taxon>
        <taxon>Chloropicales</taxon>
        <taxon>Chloropicaceae</taxon>
        <taxon>Chloropicon</taxon>
    </lineage>
</organism>
<dbReference type="InterPro" id="IPR013325">
    <property type="entry name" value="RNA_pol_sigma_r2"/>
</dbReference>
<feature type="region of interest" description="Disordered" evidence="7">
    <location>
        <begin position="121"/>
        <end position="211"/>
    </location>
</feature>
<reference evidence="9 10" key="1">
    <citation type="submission" date="2018-07" db="EMBL/GenBank/DDBJ databases">
        <title>The complete nuclear genome of the prasinophyte Chloropicon primus (CCMP1205).</title>
        <authorList>
            <person name="Pombert J.-F."/>
            <person name="Otis C."/>
            <person name="Turmel M."/>
            <person name="Lemieux C."/>
        </authorList>
    </citation>
    <scope>NUCLEOTIDE SEQUENCE [LARGE SCALE GENOMIC DNA]</scope>
    <source>
        <strain evidence="9 10">CCMP1205</strain>
    </source>
</reference>
<feature type="domain" description="RNA polymerase sigma-70" evidence="8">
    <location>
        <begin position="551"/>
        <end position="577"/>
    </location>
</feature>
<dbReference type="GO" id="GO:0006352">
    <property type="term" value="P:DNA-templated transcription initiation"/>
    <property type="evidence" value="ECO:0007669"/>
    <property type="project" value="InterPro"/>
</dbReference>
<accession>A0A5B8MQU5</accession>
<dbReference type="NCBIfam" id="TIGR02937">
    <property type="entry name" value="sigma70-ECF"/>
    <property type="match status" value="1"/>
</dbReference>
<dbReference type="CDD" id="cd06171">
    <property type="entry name" value="Sigma70_r4"/>
    <property type="match status" value="1"/>
</dbReference>
<name>A0A5B8MQU5_9CHLO</name>
<dbReference type="PROSITE" id="PS00716">
    <property type="entry name" value="SIGMA70_2"/>
    <property type="match status" value="1"/>
</dbReference>
<dbReference type="AlphaFoldDB" id="A0A5B8MQU5"/>
<evidence type="ECO:0000256" key="7">
    <source>
        <dbReference type="SAM" id="MobiDB-lite"/>
    </source>
</evidence>
<keyword evidence="5" id="KW-0804">Transcription</keyword>